<dbReference type="PANTHER" id="PTHR31111:SF136">
    <property type="entry name" value="F-BOX ASSOCIATED DOMAIN-CONTAINING PROTEIN"/>
    <property type="match status" value="1"/>
</dbReference>
<feature type="domain" description="F-box" evidence="1">
    <location>
        <begin position="34"/>
        <end position="74"/>
    </location>
</feature>
<dbReference type="SMART" id="SM00256">
    <property type="entry name" value="FBOX"/>
    <property type="match status" value="1"/>
</dbReference>
<dbReference type="Proteomes" id="UP000807115">
    <property type="component" value="Chromosome 5"/>
</dbReference>
<dbReference type="InterPro" id="IPR001810">
    <property type="entry name" value="F-box_dom"/>
</dbReference>
<name>A0A921UGJ1_SORBI</name>
<dbReference type="Pfam" id="PF00646">
    <property type="entry name" value="F-box"/>
    <property type="match status" value="1"/>
</dbReference>
<protein>
    <recommendedName>
        <fullName evidence="1">F-box domain-containing protein</fullName>
    </recommendedName>
</protein>
<reference evidence="2" key="2">
    <citation type="submission" date="2020-10" db="EMBL/GenBank/DDBJ databases">
        <authorList>
            <person name="Cooper E.A."/>
            <person name="Brenton Z.W."/>
            <person name="Flinn B.S."/>
            <person name="Jenkins J."/>
            <person name="Shu S."/>
            <person name="Flowers D."/>
            <person name="Luo F."/>
            <person name="Wang Y."/>
            <person name="Xia P."/>
            <person name="Barry K."/>
            <person name="Daum C."/>
            <person name="Lipzen A."/>
            <person name="Yoshinaga Y."/>
            <person name="Schmutz J."/>
            <person name="Saski C."/>
            <person name="Vermerris W."/>
            <person name="Kresovich S."/>
        </authorList>
    </citation>
    <scope>NUCLEOTIDE SEQUENCE</scope>
</reference>
<dbReference type="CDD" id="cd22157">
    <property type="entry name" value="F-box_AtFBW1-like"/>
    <property type="match status" value="1"/>
</dbReference>
<dbReference type="InterPro" id="IPR036047">
    <property type="entry name" value="F-box-like_dom_sf"/>
</dbReference>
<evidence type="ECO:0000313" key="3">
    <source>
        <dbReference type="Proteomes" id="UP000807115"/>
    </source>
</evidence>
<dbReference type="AlphaFoldDB" id="A0A921UGJ1"/>
<dbReference type="Gene3D" id="1.20.1280.50">
    <property type="match status" value="1"/>
</dbReference>
<comment type="caution">
    <text evidence="2">The sequence shown here is derived from an EMBL/GenBank/DDBJ whole genome shotgun (WGS) entry which is preliminary data.</text>
</comment>
<dbReference type="PANTHER" id="PTHR31111">
    <property type="entry name" value="BNAA05G37150D PROTEIN-RELATED"/>
    <property type="match status" value="1"/>
</dbReference>
<dbReference type="EMBL" id="CM027684">
    <property type="protein sequence ID" value="KAG0530799.1"/>
    <property type="molecule type" value="Genomic_DNA"/>
</dbReference>
<proteinExistence type="predicted"/>
<reference evidence="2" key="1">
    <citation type="journal article" date="2019" name="BMC Genomics">
        <title>A new reference genome for Sorghum bicolor reveals high levels of sequence similarity between sweet and grain genotypes: implications for the genetics of sugar metabolism.</title>
        <authorList>
            <person name="Cooper E.A."/>
            <person name="Brenton Z.W."/>
            <person name="Flinn B.S."/>
            <person name="Jenkins J."/>
            <person name="Shu S."/>
            <person name="Flowers D."/>
            <person name="Luo F."/>
            <person name="Wang Y."/>
            <person name="Xia P."/>
            <person name="Barry K."/>
            <person name="Daum C."/>
            <person name="Lipzen A."/>
            <person name="Yoshinaga Y."/>
            <person name="Schmutz J."/>
            <person name="Saski C."/>
            <person name="Vermerris W."/>
            <person name="Kresovich S."/>
        </authorList>
    </citation>
    <scope>NUCLEOTIDE SEQUENCE</scope>
</reference>
<dbReference type="SUPFAM" id="SSF81383">
    <property type="entry name" value="F-box domain"/>
    <property type="match status" value="1"/>
</dbReference>
<sequence>MVRPIERPRIASNVATLAGLLLNISDDDAVCVSLPEDVVFAVLVRLPLKALCRFRCVSKAWRALISDPGFVAAQRSHAGPLIVGVFGLGRTFELELRVLDTHGDVLRVLEVKNCAALVPTRLDLVCVDMMRHRAMIVDPATRRAFTVGRDNDRLWSNFGFGRATPSGAYKVLRFYVNETHETVCDVATITDELDDDGVEPTWRQRSPPITCFCPKHKATVNGVIYFMPYMTYTTTPVWNRVAGFDLESEAWMETINGPPLGPEVLQFFNPSTEAFTDIKEMAQQCNGMALYTGSLLST</sequence>
<evidence type="ECO:0000259" key="1">
    <source>
        <dbReference type="SMART" id="SM00256"/>
    </source>
</evidence>
<gene>
    <name evidence="2" type="ORF">BDA96_05G217900</name>
</gene>
<accession>A0A921UGJ1</accession>
<evidence type="ECO:0000313" key="2">
    <source>
        <dbReference type="EMBL" id="KAG0530799.1"/>
    </source>
</evidence>
<organism evidence="2 3">
    <name type="scientific">Sorghum bicolor</name>
    <name type="common">Sorghum</name>
    <name type="synonym">Sorghum vulgare</name>
    <dbReference type="NCBI Taxonomy" id="4558"/>
    <lineage>
        <taxon>Eukaryota</taxon>
        <taxon>Viridiplantae</taxon>
        <taxon>Streptophyta</taxon>
        <taxon>Embryophyta</taxon>
        <taxon>Tracheophyta</taxon>
        <taxon>Spermatophyta</taxon>
        <taxon>Magnoliopsida</taxon>
        <taxon>Liliopsida</taxon>
        <taxon>Poales</taxon>
        <taxon>Poaceae</taxon>
        <taxon>PACMAD clade</taxon>
        <taxon>Panicoideae</taxon>
        <taxon>Andropogonodae</taxon>
        <taxon>Andropogoneae</taxon>
        <taxon>Sorghinae</taxon>
        <taxon>Sorghum</taxon>
    </lineage>
</organism>